<proteinExistence type="predicted"/>
<dbReference type="Proteomes" id="UP001230649">
    <property type="component" value="Unassembled WGS sequence"/>
</dbReference>
<comment type="caution">
    <text evidence="1">The sequence shown here is derived from an EMBL/GenBank/DDBJ whole genome shotgun (WGS) entry which is preliminary data.</text>
</comment>
<evidence type="ECO:0000313" key="1">
    <source>
        <dbReference type="EMBL" id="KAJ9112476.1"/>
    </source>
</evidence>
<organism evidence="1 2">
    <name type="scientific">Naganishia adeliensis</name>
    <dbReference type="NCBI Taxonomy" id="92952"/>
    <lineage>
        <taxon>Eukaryota</taxon>
        <taxon>Fungi</taxon>
        <taxon>Dikarya</taxon>
        <taxon>Basidiomycota</taxon>
        <taxon>Agaricomycotina</taxon>
        <taxon>Tremellomycetes</taxon>
        <taxon>Filobasidiales</taxon>
        <taxon>Filobasidiaceae</taxon>
        <taxon>Naganishia</taxon>
    </lineage>
</organism>
<evidence type="ECO:0000313" key="2">
    <source>
        <dbReference type="Proteomes" id="UP001230649"/>
    </source>
</evidence>
<reference evidence="1" key="1">
    <citation type="submission" date="2023-04" db="EMBL/GenBank/DDBJ databases">
        <title>Draft Genome sequencing of Naganishia species isolated from polar environments using Oxford Nanopore Technology.</title>
        <authorList>
            <person name="Leo P."/>
            <person name="Venkateswaran K."/>
        </authorList>
    </citation>
    <scope>NUCLEOTIDE SEQUENCE</scope>
    <source>
        <strain evidence="1">MNA-CCFEE 5262</strain>
    </source>
</reference>
<sequence>MCFEFCPDGCPDCRSFLSAGRFLICKECIAVQKSFQSCVDFKVHNKLAAPPAGLKKDAKPLENTAFRFSSRIFLPSSPTLTEVSCFSTDSDSSSMEVDWVTDLLENEEQHTGTDIGSQEAANVVVRRQAKELQERVVSQPGANVQPVEVAINDVQGSNSMEEDYGSHADYSSVLLRQDNILECTVAELRECLIEALRNQQYDKYMLARTPVHTQGNTTPAEQDAERSEERTTWIKSGHKFSSQEAARQSSFSSFSGEAQSAHEQQALRVGVETGSSATEDDGDSDADGETDNEDWDDYDDDMFEVELNSEASDDVAESVYEPSHTDEDNASEMDVDSDEDVGVEPRGVQWTEARALW</sequence>
<protein>
    <submittedName>
        <fullName evidence="1">Uncharacterized protein</fullName>
    </submittedName>
</protein>
<dbReference type="EMBL" id="JASBWS010000015">
    <property type="protein sequence ID" value="KAJ9112476.1"/>
    <property type="molecule type" value="Genomic_DNA"/>
</dbReference>
<accession>A0ACC2WM14</accession>
<keyword evidence="2" id="KW-1185">Reference proteome</keyword>
<gene>
    <name evidence="1" type="ORF">QFC20_002265</name>
</gene>
<name>A0ACC2WM14_9TREE</name>